<accession>A0A3P3W708</accession>
<feature type="signal peptide" evidence="1">
    <location>
        <begin position="1"/>
        <end position="20"/>
    </location>
</feature>
<evidence type="ECO:0000313" key="2">
    <source>
        <dbReference type="EMBL" id="RRJ90972.1"/>
    </source>
</evidence>
<dbReference type="RefSeq" id="WP_125018709.1">
    <property type="nucleotide sequence ID" value="NZ_RQVQ01000013.1"/>
</dbReference>
<reference evidence="2 3" key="1">
    <citation type="submission" date="2018-11" db="EMBL/GenBank/DDBJ databases">
        <title>Flavobacterium sp. nov., YIM 102701-2 draft genome.</title>
        <authorList>
            <person name="Li G."/>
            <person name="Jiang Y."/>
        </authorList>
    </citation>
    <scope>NUCLEOTIDE SEQUENCE [LARGE SCALE GENOMIC DNA]</scope>
    <source>
        <strain evidence="2 3">YIM 102701-2</strain>
    </source>
</reference>
<keyword evidence="1" id="KW-0732">Signal</keyword>
<evidence type="ECO:0000256" key="1">
    <source>
        <dbReference type="SAM" id="SignalP"/>
    </source>
</evidence>
<dbReference type="Gene3D" id="2.40.160.20">
    <property type="match status" value="1"/>
</dbReference>
<dbReference type="AlphaFoldDB" id="A0A3P3W708"/>
<feature type="chain" id="PRO_5018060552" description="Outer membrane protein beta-barrel domain-containing protein" evidence="1">
    <location>
        <begin position="21"/>
        <end position="162"/>
    </location>
</feature>
<dbReference type="OrthoDB" id="978645at2"/>
<evidence type="ECO:0008006" key="4">
    <source>
        <dbReference type="Google" id="ProtNLM"/>
    </source>
</evidence>
<comment type="caution">
    <text evidence="2">The sequence shown here is derived from an EMBL/GenBank/DDBJ whole genome shotgun (WGS) entry which is preliminary data.</text>
</comment>
<dbReference type="EMBL" id="RQVQ01000013">
    <property type="protein sequence ID" value="RRJ90972.1"/>
    <property type="molecule type" value="Genomic_DNA"/>
</dbReference>
<dbReference type="InterPro" id="IPR011250">
    <property type="entry name" value="OMP/PagP_B-barrel"/>
</dbReference>
<evidence type="ECO:0000313" key="3">
    <source>
        <dbReference type="Proteomes" id="UP000275719"/>
    </source>
</evidence>
<gene>
    <name evidence="2" type="ORF">EG240_07155</name>
</gene>
<organism evidence="2 3">
    <name type="scientific">Paenimyroides tangerinum</name>
    <dbReference type="NCBI Taxonomy" id="2488728"/>
    <lineage>
        <taxon>Bacteria</taxon>
        <taxon>Pseudomonadati</taxon>
        <taxon>Bacteroidota</taxon>
        <taxon>Flavobacteriia</taxon>
        <taxon>Flavobacteriales</taxon>
        <taxon>Flavobacteriaceae</taxon>
        <taxon>Paenimyroides</taxon>
    </lineage>
</organism>
<dbReference type="Proteomes" id="UP000275719">
    <property type="component" value="Unassembled WGS sequence"/>
</dbReference>
<protein>
    <recommendedName>
        <fullName evidence="4">Outer membrane protein beta-barrel domain-containing protein</fullName>
    </recommendedName>
</protein>
<proteinExistence type="predicted"/>
<dbReference type="SUPFAM" id="SSF56925">
    <property type="entry name" value="OMPA-like"/>
    <property type="match status" value="1"/>
</dbReference>
<keyword evidence="3" id="KW-1185">Reference proteome</keyword>
<name>A0A3P3W708_9FLAO</name>
<sequence length="162" mass="18331">MKKVFLTTVIALTGFFAANAQQEISKNAIGLRFGSNGGIGYEISYQRALKKNNRLEIDLGWRDDNYYNAVKLAGVYQWYWNIDGGFNWYAGVGGGLSSWNFDNNYKSDSGSTLFVAGQIGIEYNFDIPLQISLDLRPELYLNNNDYRDSFGPDIALGLRYKF</sequence>